<evidence type="ECO:0000313" key="3">
    <source>
        <dbReference type="Proteomes" id="UP000248259"/>
    </source>
</evidence>
<dbReference type="EMBL" id="QKOE01000016">
    <property type="protein sequence ID" value="PZA15218.1"/>
    <property type="molecule type" value="Genomic_DNA"/>
</dbReference>
<dbReference type="RefSeq" id="WP_110527660.1">
    <property type="nucleotide sequence ID" value="NZ_QKOE01000016.1"/>
</dbReference>
<dbReference type="InterPro" id="IPR029016">
    <property type="entry name" value="GAF-like_dom_sf"/>
</dbReference>
<dbReference type="Proteomes" id="UP000248259">
    <property type="component" value="Unassembled WGS sequence"/>
</dbReference>
<feature type="region of interest" description="Disordered" evidence="1">
    <location>
        <begin position="314"/>
        <end position="348"/>
    </location>
</feature>
<dbReference type="Gene3D" id="3.30.450.40">
    <property type="match status" value="1"/>
</dbReference>
<dbReference type="OrthoDB" id="8870334at2"/>
<dbReference type="SUPFAM" id="SSF109604">
    <property type="entry name" value="HD-domain/PDEase-like"/>
    <property type="match status" value="1"/>
</dbReference>
<comment type="caution">
    <text evidence="2">The sequence shown here is derived from an EMBL/GenBank/DDBJ whole genome shotgun (WGS) entry which is preliminary data.</text>
</comment>
<evidence type="ECO:0008006" key="4">
    <source>
        <dbReference type="Google" id="ProtNLM"/>
    </source>
</evidence>
<dbReference type="AlphaFoldDB" id="A0A323V510"/>
<reference evidence="2 3" key="1">
    <citation type="submission" date="2018-06" db="EMBL/GenBank/DDBJ databases">
        <title>Azoarcus communis strain SWub3 genome.</title>
        <authorList>
            <person name="Zorraquino Salvo V."/>
            <person name="Toubiana D."/>
            <person name="Blumwald E."/>
        </authorList>
    </citation>
    <scope>NUCLEOTIDE SEQUENCE [LARGE SCALE GENOMIC DNA]</scope>
    <source>
        <strain evidence="2 3">SWub3</strain>
    </source>
</reference>
<accession>A0A323V510</accession>
<organism evidence="2 3">
    <name type="scientific">Parazoarcus communis SWub3 = DSM 12120</name>
    <dbReference type="NCBI Taxonomy" id="1121029"/>
    <lineage>
        <taxon>Bacteria</taxon>
        <taxon>Pseudomonadati</taxon>
        <taxon>Pseudomonadota</taxon>
        <taxon>Betaproteobacteria</taxon>
        <taxon>Rhodocyclales</taxon>
        <taxon>Zoogloeaceae</taxon>
        <taxon>Parazoarcus</taxon>
    </lineage>
</organism>
<evidence type="ECO:0000313" key="2">
    <source>
        <dbReference type="EMBL" id="PZA15218.1"/>
    </source>
</evidence>
<name>A0A323V510_9RHOO</name>
<gene>
    <name evidence="2" type="ORF">DNK49_17885</name>
</gene>
<dbReference type="Gene3D" id="1.10.3210.10">
    <property type="entry name" value="Hypothetical protein af1432"/>
    <property type="match status" value="1"/>
</dbReference>
<protein>
    <recommendedName>
        <fullName evidence="4">HDOD domain-containing protein</fullName>
    </recommendedName>
</protein>
<evidence type="ECO:0000256" key="1">
    <source>
        <dbReference type="SAM" id="MobiDB-lite"/>
    </source>
</evidence>
<proteinExistence type="predicted"/>
<keyword evidence="3" id="KW-1185">Reference proteome</keyword>
<sequence length="521" mass="57757">MSTQARGLEFWRARLREVRLPILSGADALSILTAPEVDLQSLGRVLDADLPLALDVIAYASTQTRGSHEILGLQHALGMLGVAQVQQRLKLRLDPSFDPTRPGHSLCVQALASSRLAVQLLWSWTRRLHPTKYDEHLDWVTLLLGIARWKLPLAAPDIALQIETRVAQGERRSVVEKSLLGCSIEALNIAHLHDIGLPPDKDLQQATRLNERVIAKAWRHARHDGLAPELPPELARPLRQRTAICMLAHLLAWSVRDDWYSLRSQRLLALASTLAGLPLDTVIAGSRGAALRVSHAPEFRNRITAPAAQLLWPPKPRRSLRPATPVSRPYASPPGMPGTRMTRRRPAQPDTAVVNTFAQNCLHGRHTDLRQFIDATSQALESGLGLARCMLFLKATGTEQLGCYFAHGFNPAFEARTLMIPAADDNLLARLFRHASGSLWIKASQVDGARQQLPSELRQYTQASGVMLAAVNLNQRPVGVVWADSGPDGHPLGEGHYDEFRHMFQHFGAEFSRLTQALKRR</sequence>